<accession>A0A5M9JYH3</accession>
<reference evidence="1 2" key="1">
    <citation type="submission" date="2019-06" db="EMBL/GenBank/DDBJ databases">
        <title>Genome Sequence of the Brown Rot Fungal Pathogen Monilinia fructicola.</title>
        <authorList>
            <person name="De Miccolis Angelini R.M."/>
            <person name="Landi L."/>
            <person name="Abate D."/>
            <person name="Pollastro S."/>
            <person name="Romanazzi G."/>
            <person name="Faretra F."/>
        </authorList>
    </citation>
    <scope>NUCLEOTIDE SEQUENCE [LARGE SCALE GENOMIC DNA]</scope>
    <source>
        <strain evidence="1 2">Mfrc123</strain>
    </source>
</reference>
<sequence length="70" mass="7748">MPCNATKLLSGTLVNASHGTSRQRCGTCAKYIVGSTQYIPLHRASSQILRGHESLILLLAWFDLNGYVQW</sequence>
<dbReference type="AlphaFoldDB" id="A0A5M9JYH3"/>
<evidence type="ECO:0000313" key="2">
    <source>
        <dbReference type="Proteomes" id="UP000322873"/>
    </source>
</evidence>
<proteinExistence type="predicted"/>
<gene>
    <name evidence="1" type="ORF">EYC84_003356</name>
</gene>
<evidence type="ECO:0000313" key="1">
    <source>
        <dbReference type="EMBL" id="KAA8572772.1"/>
    </source>
</evidence>
<name>A0A5M9JYH3_MONFR</name>
<organism evidence="1 2">
    <name type="scientific">Monilinia fructicola</name>
    <name type="common">Brown rot fungus</name>
    <name type="synonym">Ciboria fructicola</name>
    <dbReference type="NCBI Taxonomy" id="38448"/>
    <lineage>
        <taxon>Eukaryota</taxon>
        <taxon>Fungi</taxon>
        <taxon>Dikarya</taxon>
        <taxon>Ascomycota</taxon>
        <taxon>Pezizomycotina</taxon>
        <taxon>Leotiomycetes</taxon>
        <taxon>Helotiales</taxon>
        <taxon>Sclerotiniaceae</taxon>
        <taxon>Monilinia</taxon>
    </lineage>
</organism>
<comment type="caution">
    <text evidence="1">The sequence shown here is derived from an EMBL/GenBank/DDBJ whole genome shotgun (WGS) entry which is preliminary data.</text>
</comment>
<keyword evidence="2" id="KW-1185">Reference proteome</keyword>
<dbReference type="Proteomes" id="UP000322873">
    <property type="component" value="Unassembled WGS sequence"/>
</dbReference>
<dbReference type="EMBL" id="VICG01000004">
    <property type="protein sequence ID" value="KAA8572772.1"/>
    <property type="molecule type" value="Genomic_DNA"/>
</dbReference>
<protein>
    <submittedName>
        <fullName evidence="1">Uncharacterized protein</fullName>
    </submittedName>
</protein>